<name>U2F8S0_9EURY</name>
<comment type="caution">
    <text evidence="2">The sequence shown here is derived from an EMBL/GenBank/DDBJ whole genome shotgun (WGS) entry which is preliminary data.</text>
</comment>
<reference evidence="2 3" key="2">
    <citation type="journal article" date="2013" name="PLoS ONE">
        <title>INDIGO - INtegrated Data Warehouse of MIcrobial GenOmes with Examples from the Red Sea Extremophiles.</title>
        <authorList>
            <person name="Alam I."/>
            <person name="Antunes A."/>
            <person name="Kamau A.A."/>
            <person name="Ba Alawi W."/>
            <person name="Kalkatawi M."/>
            <person name="Stingl U."/>
            <person name="Bajic V.B."/>
        </authorList>
    </citation>
    <scope>NUCLEOTIDE SEQUENCE [LARGE SCALE GENOMIC DNA]</scope>
    <source>
        <strain evidence="2 3">SARL4B</strain>
    </source>
</reference>
<dbReference type="GeneID" id="23797629"/>
<gene>
    <name evidence="2" type="ORF">HLRTI_003104</name>
</gene>
<dbReference type="Proteomes" id="UP000003861">
    <property type="component" value="Unassembled WGS sequence"/>
</dbReference>
<dbReference type="AlphaFoldDB" id="U2F8S0"/>
<proteinExistence type="predicted"/>
<organism evidence="2 3">
    <name type="scientific">Halorhabdus tiamatea SARL4B</name>
    <dbReference type="NCBI Taxonomy" id="1033806"/>
    <lineage>
        <taxon>Archaea</taxon>
        <taxon>Methanobacteriati</taxon>
        <taxon>Methanobacteriota</taxon>
        <taxon>Stenosarchaea group</taxon>
        <taxon>Halobacteria</taxon>
        <taxon>Halobacteriales</taxon>
        <taxon>Haloarculaceae</taxon>
        <taxon>Halorhabdus</taxon>
    </lineage>
</organism>
<sequence>MATDNRQSDSLSLVRPQLLLSLVVLAALAIAIDLSGLLNLFGVETITDAIPPFVGMVLGGYLGIAIADRFGPPNAGK</sequence>
<reference evidence="2 3" key="1">
    <citation type="journal article" date="2011" name="J. Bacteriol.">
        <title>Genome sequence of Halorhabdus tiamatea, the first archaeon isolated from a deep-sea anoxic brine lake.</title>
        <authorList>
            <person name="Antunes A."/>
            <person name="Alam I."/>
            <person name="Bajic V.B."/>
            <person name="Stingl U."/>
        </authorList>
    </citation>
    <scope>NUCLEOTIDE SEQUENCE [LARGE SCALE GENOMIC DNA]</scope>
    <source>
        <strain evidence="2 3">SARL4B</strain>
    </source>
</reference>
<protein>
    <submittedName>
        <fullName evidence="2">Uncharacterized protein</fullName>
    </submittedName>
</protein>
<keyword evidence="1" id="KW-0472">Membrane</keyword>
<dbReference type="RefSeq" id="WP_021029714.1">
    <property type="nucleotide sequence ID" value="NC_021913.1"/>
</dbReference>
<feature type="transmembrane region" description="Helical" evidence="1">
    <location>
        <begin position="20"/>
        <end position="43"/>
    </location>
</feature>
<feature type="transmembrane region" description="Helical" evidence="1">
    <location>
        <begin position="49"/>
        <end position="67"/>
    </location>
</feature>
<keyword evidence="1" id="KW-0812">Transmembrane</keyword>
<keyword evidence="1" id="KW-1133">Transmembrane helix</keyword>
<evidence type="ECO:0000313" key="3">
    <source>
        <dbReference type="Proteomes" id="UP000003861"/>
    </source>
</evidence>
<dbReference type="EMBL" id="AFNT02000050">
    <property type="protein sequence ID" value="ERJ04929.1"/>
    <property type="molecule type" value="Genomic_DNA"/>
</dbReference>
<accession>U2F8S0</accession>
<evidence type="ECO:0000313" key="2">
    <source>
        <dbReference type="EMBL" id="ERJ04929.1"/>
    </source>
</evidence>
<evidence type="ECO:0000256" key="1">
    <source>
        <dbReference type="SAM" id="Phobius"/>
    </source>
</evidence>